<evidence type="ECO:0000256" key="2">
    <source>
        <dbReference type="ARBA" id="ARBA00022801"/>
    </source>
</evidence>
<dbReference type="SUPFAM" id="SSF53187">
    <property type="entry name" value="Zn-dependent exopeptidases"/>
    <property type="match status" value="1"/>
</dbReference>
<dbReference type="Gene3D" id="3.40.630.10">
    <property type="entry name" value="Zn peptidases"/>
    <property type="match status" value="1"/>
</dbReference>
<keyword evidence="2 4" id="KW-0378">Hydrolase</keyword>
<keyword evidence="1" id="KW-0479">Metal-binding</keyword>
<dbReference type="Gene3D" id="3.30.70.360">
    <property type="match status" value="1"/>
</dbReference>
<comment type="caution">
    <text evidence="4">The sequence shown here is derived from an EMBL/GenBank/DDBJ whole genome shotgun (WGS) entry which is preliminary data.</text>
</comment>
<dbReference type="InterPro" id="IPR050072">
    <property type="entry name" value="Peptidase_M20A"/>
</dbReference>
<sequence length="422" mass="45191">MGTAKPDTRLTRWLSERRSGFVDEIAGLIDIPTVSPQEQAAFPMLRAQFAGVADTIVAQPRHHELARSVEANANAYLARSVDDRANLIVRCSGVSGPHTLFSAHIDVVPAGDSFPEAFRARIDADAVIGRGAADTKGNVVMLAAALSYLRERGLPHRPVTLELVNEEEIGGNGAVSACLHGHDDVDEVVVMEPTSLEVFHGHRGAVEFTAYISGKDSHMGGHGHSAIGGAVELIAAAAQLEAELIREAKSDRNFHTYAKPVQINVGRIAGGQWRGSIPAECAVGLSFGFHPNYSIGDVRTLIEERLVGALPTPWFRTHTSIAYDGIHNDAYLGDPDSDVACALRAAAARAGVTVPQPRAWNVSCDARSYHLMNGIPTVIFGAGDLAVAHSDREFLSISEWERGVGILVDFLTDRSTCSRADL</sequence>
<proteinExistence type="predicted"/>
<dbReference type="Proteomes" id="UP000586827">
    <property type="component" value="Unassembled WGS sequence"/>
</dbReference>
<dbReference type="PANTHER" id="PTHR43808:SF25">
    <property type="entry name" value="PEPTIDASE M20 DIMERISATION DOMAIN-CONTAINING PROTEIN"/>
    <property type="match status" value="1"/>
</dbReference>
<dbReference type="GO" id="GO:0046872">
    <property type="term" value="F:metal ion binding"/>
    <property type="evidence" value="ECO:0007669"/>
    <property type="project" value="UniProtKB-KW"/>
</dbReference>
<dbReference type="PANTHER" id="PTHR43808">
    <property type="entry name" value="ACETYLORNITHINE DEACETYLASE"/>
    <property type="match status" value="1"/>
</dbReference>
<reference evidence="4 5" key="1">
    <citation type="submission" date="2020-05" db="EMBL/GenBank/DDBJ databases">
        <title>MicrobeNet Type strains.</title>
        <authorList>
            <person name="Nicholson A.C."/>
        </authorList>
    </citation>
    <scope>NUCLEOTIDE SEQUENCE [LARGE SCALE GENOMIC DNA]</scope>
    <source>
        <strain evidence="4 5">JCM 3224</strain>
    </source>
</reference>
<gene>
    <name evidence="4" type="ORF">HLB23_38330</name>
</gene>
<dbReference type="InterPro" id="IPR002933">
    <property type="entry name" value="Peptidase_M20"/>
</dbReference>
<dbReference type="Pfam" id="PF07687">
    <property type="entry name" value="M20_dimer"/>
    <property type="match status" value="1"/>
</dbReference>
<dbReference type="EMBL" id="JABELX010000025">
    <property type="protein sequence ID" value="NNH75646.1"/>
    <property type="molecule type" value="Genomic_DNA"/>
</dbReference>
<dbReference type="Pfam" id="PF01546">
    <property type="entry name" value="Peptidase_M20"/>
    <property type="match status" value="1"/>
</dbReference>
<evidence type="ECO:0000313" key="5">
    <source>
        <dbReference type="Proteomes" id="UP000586827"/>
    </source>
</evidence>
<accession>A0A849CCL6</accession>
<evidence type="ECO:0000313" key="4">
    <source>
        <dbReference type="EMBL" id="NNH75646.1"/>
    </source>
</evidence>
<keyword evidence="5" id="KW-1185">Reference proteome</keyword>
<protein>
    <submittedName>
        <fullName evidence="4">M20/M25/M40 family metallo-hydrolase</fullName>
    </submittedName>
</protein>
<name>A0A849CCL6_9NOCA</name>
<organism evidence="4 5">
    <name type="scientific">Nocardia uniformis</name>
    <dbReference type="NCBI Taxonomy" id="53432"/>
    <lineage>
        <taxon>Bacteria</taxon>
        <taxon>Bacillati</taxon>
        <taxon>Actinomycetota</taxon>
        <taxon>Actinomycetes</taxon>
        <taxon>Mycobacteriales</taxon>
        <taxon>Nocardiaceae</taxon>
        <taxon>Nocardia</taxon>
    </lineage>
</organism>
<dbReference type="InterPro" id="IPR036264">
    <property type="entry name" value="Bact_exopeptidase_dim_dom"/>
</dbReference>
<evidence type="ECO:0000259" key="3">
    <source>
        <dbReference type="Pfam" id="PF07687"/>
    </source>
</evidence>
<dbReference type="InterPro" id="IPR011650">
    <property type="entry name" value="Peptidase_M20_dimer"/>
</dbReference>
<dbReference type="AlphaFoldDB" id="A0A849CCL6"/>
<dbReference type="SUPFAM" id="SSF55031">
    <property type="entry name" value="Bacterial exopeptidase dimerisation domain"/>
    <property type="match status" value="1"/>
</dbReference>
<feature type="domain" description="Peptidase M20 dimerisation" evidence="3">
    <location>
        <begin position="201"/>
        <end position="306"/>
    </location>
</feature>
<evidence type="ECO:0000256" key="1">
    <source>
        <dbReference type="ARBA" id="ARBA00022723"/>
    </source>
</evidence>
<dbReference type="GO" id="GO:0016787">
    <property type="term" value="F:hydrolase activity"/>
    <property type="evidence" value="ECO:0007669"/>
    <property type="project" value="UniProtKB-KW"/>
</dbReference>